<dbReference type="EMBL" id="JAFELM010000031">
    <property type="protein sequence ID" value="MBM6618530.1"/>
    <property type="molecule type" value="Genomic_DNA"/>
</dbReference>
<dbReference type="InterPro" id="IPR002942">
    <property type="entry name" value="S4_RNA-bd"/>
</dbReference>
<reference evidence="3 4" key="1">
    <citation type="submission" date="2021-02" db="EMBL/GenBank/DDBJ databases">
        <title>Bacillus sp. RD4P76, an endophyte from a halophyte.</title>
        <authorList>
            <person name="Sun J.-Q."/>
        </authorList>
    </citation>
    <scope>NUCLEOTIDE SEQUENCE [LARGE SCALE GENOMIC DNA]</scope>
    <source>
        <strain evidence="3 4">RD4P76</strain>
    </source>
</reference>
<dbReference type="Gene3D" id="3.10.290.10">
    <property type="entry name" value="RNA-binding S4 domain"/>
    <property type="match status" value="1"/>
</dbReference>
<evidence type="ECO:0000313" key="4">
    <source>
        <dbReference type="Proteomes" id="UP001518925"/>
    </source>
</evidence>
<dbReference type="InterPro" id="IPR048443">
    <property type="entry name" value="RqcP2_N"/>
</dbReference>
<dbReference type="InterPro" id="IPR040591">
    <property type="entry name" value="RqcP2_RBD"/>
</dbReference>
<dbReference type="Proteomes" id="UP001518925">
    <property type="component" value="Unassembled WGS sequence"/>
</dbReference>
<dbReference type="InterPro" id="IPR012677">
    <property type="entry name" value="Nucleotide-bd_a/b_plait_sf"/>
</dbReference>
<comment type="caution">
    <text evidence="3">The sequence shown here is derived from an EMBL/GenBank/DDBJ whole genome shotgun (WGS) entry which is preliminary data.</text>
</comment>
<dbReference type="SUPFAM" id="SSF55174">
    <property type="entry name" value="Alpha-L RNA-binding motif"/>
    <property type="match status" value="1"/>
</dbReference>
<organism evidence="3 4">
    <name type="scientific">Bacillus suaedaesalsae</name>
    <dbReference type="NCBI Taxonomy" id="2810349"/>
    <lineage>
        <taxon>Bacteria</taxon>
        <taxon>Bacillati</taxon>
        <taxon>Bacillota</taxon>
        <taxon>Bacilli</taxon>
        <taxon>Bacillales</taxon>
        <taxon>Bacillaceae</taxon>
        <taxon>Bacillus</taxon>
    </lineage>
</organism>
<dbReference type="PANTHER" id="PTHR13633:SF3">
    <property type="entry name" value="MITOCHONDRIAL TRANSCRIPTION RESCUE FACTOR 1"/>
    <property type="match status" value="1"/>
</dbReference>
<keyword evidence="4" id="KW-1185">Reference proteome</keyword>
<sequence length="257" mass="29485">MSIYQHFRPEEHAFIDHVLEWKEYALHSYSPKLTDFLDPREQQIVTSIIGSSTDVVVQFFGGADYVERKRALLYPSYYTPETDDYSIKLFEIDYPHKFVNIEHPQVLGSLMSLGLKRSKFGDILAEEQQIQIIVAKEVADYILMNLQSIGKAKIKLIEKDLSAIIHIAESWKEESCTVSSMRLDVIVAEAFNLSRSKASPLINAGLVKVNWKKVEETAFECQEGDMISVRGYGRCKLTTIEGKTKRDKWRIKVTKSK</sequence>
<dbReference type="RefSeq" id="WP_204203865.1">
    <property type="nucleotide sequence ID" value="NZ_JAFELM010000031.1"/>
</dbReference>
<dbReference type="PANTHER" id="PTHR13633">
    <property type="entry name" value="MITOCHONDRIAL TRANSCRIPTION RESCUE FACTOR 1"/>
    <property type="match status" value="1"/>
</dbReference>
<dbReference type="InterPro" id="IPR036986">
    <property type="entry name" value="S4_RNA-bd_sf"/>
</dbReference>
<feature type="domain" description="RNA-binding S4" evidence="2">
    <location>
        <begin position="181"/>
        <end position="238"/>
    </location>
</feature>
<dbReference type="Gene3D" id="3.30.1370.160">
    <property type="match status" value="1"/>
</dbReference>
<proteinExistence type="predicted"/>
<dbReference type="SMART" id="SM00363">
    <property type="entry name" value="S4"/>
    <property type="match status" value="1"/>
</dbReference>
<dbReference type="Pfam" id="PF21278">
    <property type="entry name" value="YlmH_1st"/>
    <property type="match status" value="1"/>
</dbReference>
<evidence type="ECO:0000313" key="3">
    <source>
        <dbReference type="EMBL" id="MBM6618530.1"/>
    </source>
</evidence>
<gene>
    <name evidence="3" type="ORF">JR050_12745</name>
</gene>
<protein>
    <submittedName>
        <fullName evidence="3">RNA-binding protein</fullName>
    </submittedName>
</protein>
<name>A0ABS2DJ62_9BACI</name>
<dbReference type="Gene3D" id="3.30.70.330">
    <property type="match status" value="1"/>
</dbReference>
<accession>A0ABS2DJ62</accession>
<dbReference type="Pfam" id="PF01479">
    <property type="entry name" value="S4"/>
    <property type="match status" value="1"/>
</dbReference>
<evidence type="ECO:0000256" key="1">
    <source>
        <dbReference type="PROSITE-ProRule" id="PRU00182"/>
    </source>
</evidence>
<keyword evidence="1" id="KW-0694">RNA-binding</keyword>
<dbReference type="Pfam" id="PF17774">
    <property type="entry name" value="YlmH_RBD"/>
    <property type="match status" value="1"/>
</dbReference>
<dbReference type="PROSITE" id="PS50889">
    <property type="entry name" value="S4"/>
    <property type="match status" value="1"/>
</dbReference>
<dbReference type="CDD" id="cd00165">
    <property type="entry name" value="S4"/>
    <property type="match status" value="1"/>
</dbReference>
<evidence type="ECO:0000259" key="2">
    <source>
        <dbReference type="SMART" id="SM00363"/>
    </source>
</evidence>